<evidence type="ECO:0000256" key="5">
    <source>
        <dbReference type="ARBA" id="ARBA00022519"/>
    </source>
</evidence>
<dbReference type="NCBIfam" id="TIGR01843">
    <property type="entry name" value="type_I_hlyD"/>
    <property type="match status" value="1"/>
</dbReference>
<evidence type="ECO:0000259" key="11">
    <source>
        <dbReference type="Pfam" id="PF25994"/>
    </source>
</evidence>
<organism evidence="13 14">
    <name type="scientific">Halarcobacter ebronensis</name>
    <dbReference type="NCBI Taxonomy" id="1462615"/>
    <lineage>
        <taxon>Bacteria</taxon>
        <taxon>Pseudomonadati</taxon>
        <taxon>Campylobacterota</taxon>
        <taxon>Epsilonproteobacteria</taxon>
        <taxon>Campylobacterales</taxon>
        <taxon>Arcobacteraceae</taxon>
        <taxon>Halarcobacter</taxon>
    </lineage>
</organism>
<dbReference type="AlphaFoldDB" id="A0A4Q0YGV8"/>
<dbReference type="InterPro" id="IPR058982">
    <property type="entry name" value="Beta-barrel_AprE"/>
</dbReference>
<dbReference type="EMBL" id="PDKJ01000006">
    <property type="protein sequence ID" value="RXJ68289.1"/>
    <property type="molecule type" value="Genomic_DNA"/>
</dbReference>
<accession>A0A4Q0YGV8</accession>
<feature type="coiled-coil region" evidence="9">
    <location>
        <begin position="297"/>
        <end position="328"/>
    </location>
</feature>
<dbReference type="Proteomes" id="UP000290172">
    <property type="component" value="Unassembled WGS sequence"/>
</dbReference>
<dbReference type="SUPFAM" id="SSF55785">
    <property type="entry name" value="PYP-like sensor domain (PAS domain)"/>
    <property type="match status" value="1"/>
</dbReference>
<proteinExistence type="inferred from homology"/>
<keyword evidence="8" id="KW-0472">Membrane</keyword>
<dbReference type="GO" id="GO:0005886">
    <property type="term" value="C:plasma membrane"/>
    <property type="evidence" value="ECO:0007669"/>
    <property type="project" value="UniProtKB-SubCell"/>
</dbReference>
<dbReference type="PRINTS" id="PR01490">
    <property type="entry name" value="RTXTOXIND"/>
</dbReference>
<evidence type="ECO:0000256" key="9">
    <source>
        <dbReference type="SAM" id="Coils"/>
    </source>
</evidence>
<dbReference type="Pfam" id="PF26002">
    <property type="entry name" value="Beta-barrel_AprE"/>
    <property type="match status" value="1"/>
</dbReference>
<dbReference type="PROSITE" id="PS00543">
    <property type="entry name" value="HLYD_FAMILY"/>
    <property type="match status" value="1"/>
</dbReference>
<dbReference type="InterPro" id="IPR058781">
    <property type="entry name" value="HH_AprE-like"/>
</dbReference>
<dbReference type="InterPro" id="IPR035965">
    <property type="entry name" value="PAS-like_dom_sf"/>
</dbReference>
<evidence type="ECO:0000313" key="14">
    <source>
        <dbReference type="Proteomes" id="UP000290172"/>
    </source>
</evidence>
<comment type="subcellular location">
    <subcellularLocation>
        <location evidence="1">Cell inner membrane</location>
        <topology evidence="1">Single-pass membrane protein</topology>
    </subcellularLocation>
</comment>
<feature type="domain" description="AprE-like long alpha-helical hairpin" evidence="11">
    <location>
        <begin position="246"/>
        <end position="421"/>
    </location>
</feature>
<evidence type="ECO:0000256" key="8">
    <source>
        <dbReference type="ARBA" id="ARBA00023136"/>
    </source>
</evidence>
<gene>
    <name evidence="13" type="ORF">CRV08_08540</name>
</gene>
<evidence type="ECO:0000256" key="1">
    <source>
        <dbReference type="ARBA" id="ARBA00004377"/>
    </source>
</evidence>
<evidence type="ECO:0000256" key="4">
    <source>
        <dbReference type="ARBA" id="ARBA00022475"/>
    </source>
</evidence>
<dbReference type="NCBIfam" id="TIGR00229">
    <property type="entry name" value="sensory_box"/>
    <property type="match status" value="1"/>
</dbReference>
<dbReference type="RefSeq" id="WP_128981090.1">
    <property type="nucleotide sequence ID" value="NZ_PDKJ01000006.1"/>
</dbReference>
<name>A0A4Q0YGV8_9BACT</name>
<comment type="caution">
    <text evidence="13">The sequence shown here is derived from an EMBL/GenBank/DDBJ whole genome shotgun (WGS) entry which is preliminary data.</text>
</comment>
<dbReference type="InterPro" id="IPR010129">
    <property type="entry name" value="T1SS_HlyD"/>
</dbReference>
<evidence type="ECO:0000256" key="3">
    <source>
        <dbReference type="ARBA" id="ARBA00022448"/>
    </source>
</evidence>
<dbReference type="Pfam" id="PF25994">
    <property type="entry name" value="HH_AprE"/>
    <property type="match status" value="1"/>
</dbReference>
<dbReference type="Gene3D" id="1.10.287.470">
    <property type="entry name" value="Helix hairpin bin"/>
    <property type="match status" value="1"/>
</dbReference>
<feature type="domain" description="PAS" evidence="10">
    <location>
        <begin position="27"/>
        <end position="127"/>
    </location>
</feature>
<feature type="domain" description="AprE-like beta-barrel" evidence="12">
    <location>
        <begin position="469"/>
        <end position="558"/>
    </location>
</feature>
<dbReference type="SUPFAM" id="SSF111369">
    <property type="entry name" value="HlyD-like secretion proteins"/>
    <property type="match status" value="1"/>
</dbReference>
<evidence type="ECO:0000313" key="13">
    <source>
        <dbReference type="EMBL" id="RXJ68289.1"/>
    </source>
</evidence>
<keyword evidence="6" id="KW-0812">Transmembrane</keyword>
<dbReference type="Pfam" id="PF13426">
    <property type="entry name" value="PAS_9"/>
    <property type="match status" value="1"/>
</dbReference>
<keyword evidence="9" id="KW-0175">Coiled coil</keyword>
<dbReference type="InterPro" id="IPR006144">
    <property type="entry name" value="Secretion_HlyD_CS"/>
</dbReference>
<comment type="similarity">
    <text evidence="2">Belongs to the membrane fusion protein (MFP) (TC 8.A.1) family.</text>
</comment>
<dbReference type="Gene3D" id="3.30.450.20">
    <property type="entry name" value="PAS domain"/>
    <property type="match status" value="1"/>
</dbReference>
<evidence type="ECO:0000256" key="6">
    <source>
        <dbReference type="ARBA" id="ARBA00022692"/>
    </source>
</evidence>
<evidence type="ECO:0000259" key="10">
    <source>
        <dbReference type="Pfam" id="PF13426"/>
    </source>
</evidence>
<dbReference type="GO" id="GO:0009306">
    <property type="term" value="P:protein secretion"/>
    <property type="evidence" value="ECO:0007669"/>
    <property type="project" value="InterPro"/>
</dbReference>
<sequence>MDQLYDEQLTKSFRFQNRELLDNYVILAVTNKDGVIKHVSTQLCNTFGYKPSEILNQPYTFLIKKDSITNFNNQFEDEKVLKTIWKGELKHASHRDVTIWTDTVITPLFNDDNEHIGFILASQDITKEKTLKRINEENLLKKKHDRVVLDFMPSLSSAVLLRTPSGLHKVLWLISFTVLFLLAWSYLSKIDDIVKTQGKIITTTNIQTISSLNGGVLKESYVKEGDHVKKGDLLFKLSDLDYKKDFDKNRFNQMALLAKIARLKAQSEGTKIELNNEVVAFDNSIMQNEIELFNTNKKKFEASIHILNEQLTQKQNDLSDAYKNLEINESNYELIENEMKIKAPLVEEMIISRVELLDLKRKRNDTIAELKKIKGSIPTLKSAINEIKRSIEETTQTYYSSSKDELVVAYNDLNQVKEDLKFLSEKITETLIKSPNDGVVNKINTKTKGEAVSPGVVIAEIIPESKYALAEVKVDPADIGFLYIGQPTRLKLKPYDFSLYGAVNGEISYISADTLKDETDEKKEVYIVHIKADTKYLNNNKKLEIKPGMSVDADIITGKKSILDYILKPIVRSLEI</sequence>
<dbReference type="InterPro" id="IPR000014">
    <property type="entry name" value="PAS"/>
</dbReference>
<dbReference type="InterPro" id="IPR050739">
    <property type="entry name" value="MFP"/>
</dbReference>
<evidence type="ECO:0000256" key="2">
    <source>
        <dbReference type="ARBA" id="ARBA00009477"/>
    </source>
</evidence>
<dbReference type="Gene3D" id="2.40.50.100">
    <property type="match status" value="1"/>
</dbReference>
<keyword evidence="7" id="KW-1133">Transmembrane helix</keyword>
<protein>
    <submittedName>
        <fullName evidence="13">Uncharacterized protein</fullName>
    </submittedName>
</protein>
<keyword evidence="3" id="KW-0813">Transport</keyword>
<reference evidence="13 14" key="1">
    <citation type="submission" date="2017-10" db="EMBL/GenBank/DDBJ databases">
        <title>Genomics of the genus Arcobacter.</title>
        <authorList>
            <person name="Perez-Cataluna A."/>
            <person name="Figueras M.J."/>
        </authorList>
    </citation>
    <scope>NUCLEOTIDE SEQUENCE [LARGE SCALE GENOMIC DNA]</scope>
    <source>
        <strain evidence="13 14">CECT 8993</strain>
    </source>
</reference>
<evidence type="ECO:0000256" key="7">
    <source>
        <dbReference type="ARBA" id="ARBA00022989"/>
    </source>
</evidence>
<dbReference type="CDD" id="cd00130">
    <property type="entry name" value="PAS"/>
    <property type="match status" value="1"/>
</dbReference>
<evidence type="ECO:0000259" key="12">
    <source>
        <dbReference type="Pfam" id="PF26002"/>
    </source>
</evidence>
<dbReference type="PANTHER" id="PTHR30386:SF26">
    <property type="entry name" value="TRANSPORT PROTEIN COMB"/>
    <property type="match status" value="1"/>
</dbReference>
<keyword evidence="5" id="KW-0997">Cell inner membrane</keyword>
<dbReference type="PANTHER" id="PTHR30386">
    <property type="entry name" value="MEMBRANE FUSION SUBUNIT OF EMRAB-TOLC MULTIDRUG EFFLUX PUMP"/>
    <property type="match status" value="1"/>
</dbReference>
<keyword evidence="4" id="KW-1003">Cell membrane</keyword>
<dbReference type="Gene3D" id="2.40.30.170">
    <property type="match status" value="1"/>
</dbReference>